<evidence type="ECO:0000313" key="3">
    <source>
        <dbReference type="Proteomes" id="UP000824469"/>
    </source>
</evidence>
<gene>
    <name evidence="2" type="ORF">KI387_022947</name>
</gene>
<organism evidence="2 3">
    <name type="scientific">Taxus chinensis</name>
    <name type="common">Chinese yew</name>
    <name type="synonym">Taxus wallichiana var. chinensis</name>
    <dbReference type="NCBI Taxonomy" id="29808"/>
    <lineage>
        <taxon>Eukaryota</taxon>
        <taxon>Viridiplantae</taxon>
        <taxon>Streptophyta</taxon>
        <taxon>Embryophyta</taxon>
        <taxon>Tracheophyta</taxon>
        <taxon>Spermatophyta</taxon>
        <taxon>Pinopsida</taxon>
        <taxon>Pinidae</taxon>
        <taxon>Conifers II</taxon>
        <taxon>Cupressales</taxon>
        <taxon>Taxaceae</taxon>
        <taxon>Taxus</taxon>
    </lineage>
</organism>
<keyword evidence="3" id="KW-1185">Reference proteome</keyword>
<dbReference type="EMBL" id="JAHRHJ020000005">
    <property type="protein sequence ID" value="KAH9314320.1"/>
    <property type="molecule type" value="Genomic_DNA"/>
</dbReference>
<dbReference type="AlphaFoldDB" id="A0AA38G284"/>
<sequence length="108" mass="11399">MKGIAEWWLWRSVEVGRGQDAARGGGAVGWWEDGWRNRQRGGRKAVESGSQEGGGGTFEGGKSFVGWQGQKGVLWGGRVRKGFCGVAGSERGAWGVATPAPPKGLLQG</sequence>
<feature type="region of interest" description="Disordered" evidence="1">
    <location>
        <begin position="39"/>
        <end position="62"/>
    </location>
</feature>
<evidence type="ECO:0000256" key="1">
    <source>
        <dbReference type="SAM" id="MobiDB-lite"/>
    </source>
</evidence>
<protein>
    <submittedName>
        <fullName evidence="2">Uncharacterized protein</fullName>
    </submittedName>
</protein>
<accession>A0AA38G284</accession>
<dbReference type="Proteomes" id="UP000824469">
    <property type="component" value="Unassembled WGS sequence"/>
</dbReference>
<name>A0AA38G284_TAXCH</name>
<proteinExistence type="predicted"/>
<feature type="non-terminal residue" evidence="2">
    <location>
        <position position="108"/>
    </location>
</feature>
<reference evidence="2 3" key="1">
    <citation type="journal article" date="2021" name="Nat. Plants">
        <title>The Taxus genome provides insights into paclitaxel biosynthesis.</title>
        <authorList>
            <person name="Xiong X."/>
            <person name="Gou J."/>
            <person name="Liao Q."/>
            <person name="Li Y."/>
            <person name="Zhou Q."/>
            <person name="Bi G."/>
            <person name="Li C."/>
            <person name="Du R."/>
            <person name="Wang X."/>
            <person name="Sun T."/>
            <person name="Guo L."/>
            <person name="Liang H."/>
            <person name="Lu P."/>
            <person name="Wu Y."/>
            <person name="Zhang Z."/>
            <person name="Ro D.K."/>
            <person name="Shang Y."/>
            <person name="Huang S."/>
            <person name="Yan J."/>
        </authorList>
    </citation>
    <scope>NUCLEOTIDE SEQUENCE [LARGE SCALE GENOMIC DNA]</scope>
    <source>
        <strain evidence="2">Ta-2019</strain>
    </source>
</reference>
<comment type="caution">
    <text evidence="2">The sequence shown here is derived from an EMBL/GenBank/DDBJ whole genome shotgun (WGS) entry which is preliminary data.</text>
</comment>
<evidence type="ECO:0000313" key="2">
    <source>
        <dbReference type="EMBL" id="KAH9314320.1"/>
    </source>
</evidence>